<evidence type="ECO:0000256" key="9">
    <source>
        <dbReference type="ARBA" id="ARBA00022848"/>
    </source>
</evidence>
<dbReference type="GO" id="GO:0005506">
    <property type="term" value="F:iron ion binding"/>
    <property type="evidence" value="ECO:0007669"/>
    <property type="project" value="InterPro"/>
</dbReference>
<dbReference type="InterPro" id="IPR001128">
    <property type="entry name" value="Cyt_P450"/>
</dbReference>
<dbReference type="InterPro" id="IPR002403">
    <property type="entry name" value="Cyt_P450_E_grp-IV"/>
</dbReference>
<evidence type="ECO:0000256" key="7">
    <source>
        <dbReference type="ARBA" id="ARBA00022723"/>
    </source>
</evidence>
<evidence type="ECO:0000256" key="8">
    <source>
        <dbReference type="ARBA" id="ARBA00022824"/>
    </source>
</evidence>
<feature type="binding site" description="axial binding residue" evidence="14">
    <location>
        <position position="424"/>
    </location>
    <ligand>
        <name>heme</name>
        <dbReference type="ChEBI" id="CHEBI:30413"/>
    </ligand>
    <ligandPart>
        <name>Fe</name>
        <dbReference type="ChEBI" id="CHEBI:18248"/>
    </ligandPart>
</feature>
<dbReference type="GO" id="GO:0005789">
    <property type="term" value="C:endoplasmic reticulum membrane"/>
    <property type="evidence" value="ECO:0007669"/>
    <property type="project" value="UniProtKB-SubCell"/>
</dbReference>
<dbReference type="GO" id="GO:0020037">
    <property type="term" value="F:heme binding"/>
    <property type="evidence" value="ECO:0007669"/>
    <property type="project" value="InterPro"/>
</dbReference>
<evidence type="ECO:0000256" key="4">
    <source>
        <dbReference type="ARBA" id="ARBA00004406"/>
    </source>
</evidence>
<evidence type="ECO:0000256" key="2">
    <source>
        <dbReference type="ARBA" id="ARBA00003690"/>
    </source>
</evidence>
<keyword evidence="11 14" id="KW-0408">Iron</keyword>
<keyword evidence="7 14" id="KW-0479">Metal-binding</keyword>
<keyword evidence="6 14" id="KW-0349">Heme</keyword>
<dbReference type="SUPFAM" id="SSF48264">
    <property type="entry name" value="Cytochrome P450"/>
    <property type="match status" value="1"/>
</dbReference>
<dbReference type="AlphaFoldDB" id="A0A0K8TTT0"/>
<dbReference type="PANTHER" id="PTHR24292:SF54">
    <property type="entry name" value="CYP9F3-RELATED"/>
    <property type="match status" value="1"/>
</dbReference>
<comment type="function">
    <text evidence="2">May be involved in the metabolism of insect hormones and in the breakdown of synthetic insecticides.</text>
</comment>
<protein>
    <submittedName>
        <fullName evidence="16">Putative cytochrome p450 cyp3/cyp5/cyp6/cyp9 subfamily</fullName>
    </submittedName>
</protein>
<keyword evidence="10" id="KW-0560">Oxidoreductase</keyword>
<evidence type="ECO:0000256" key="6">
    <source>
        <dbReference type="ARBA" id="ARBA00022617"/>
    </source>
</evidence>
<evidence type="ECO:0000256" key="14">
    <source>
        <dbReference type="PIRSR" id="PIRSR602403-1"/>
    </source>
</evidence>
<keyword evidence="12" id="KW-0503">Monooxygenase</keyword>
<sequence>IAILVLICCLVFKWQYSYWKRKQVEAPPPYPIFGSYYECCFMQKHFSDVLDEIYSCLPKARYVGFYKYLSPCLLAKDLKFINRIIISDLASNFETDSLGYENLYLMWKQNILRPESRRSRSLVKEIKAHYGKEKFTEHFDILKDCCKLLTDHVESNRCMTSNEGIEIKELATKFAIEAANITAFGVRSNCFTDPDSIYLELYKKYFTSGTWEQCLTFLKKLLWQETAEGRVVIAIKDRVKDRFVTSEKQNFDLLDDFISRSYDVHDSGAILDLAVGLLEVFDCTSTLITYCLYEMSVNEEIQSKVQTEIKETLYLNKGVLNEKVLRRLPYLDSVLFETLRLHSNIFMIIRKCIKEHTIPTQFEDSTAEVAIERGTSIIVPVYSIHLDSNYFEDPYKFLPERYLKTTDKTIMYPYPNFGKDSQYCLRHEYAFMKAKLVVATIMLTYSVSLSSKTQIPAEISKKTSFLNCENGIWINFHSRKKK</sequence>
<dbReference type="Gene3D" id="1.10.630.10">
    <property type="entry name" value="Cytochrome P450"/>
    <property type="match status" value="1"/>
</dbReference>
<feature type="chain" id="PRO_5005520262" evidence="15">
    <location>
        <begin position="20"/>
        <end position="482"/>
    </location>
</feature>
<organism evidence="16">
    <name type="scientific">Tabanus bromius</name>
    <name type="common">Band-eyed brown horse fly</name>
    <dbReference type="NCBI Taxonomy" id="304241"/>
    <lineage>
        <taxon>Eukaryota</taxon>
        <taxon>Metazoa</taxon>
        <taxon>Ecdysozoa</taxon>
        <taxon>Arthropoda</taxon>
        <taxon>Hexapoda</taxon>
        <taxon>Insecta</taxon>
        <taxon>Pterygota</taxon>
        <taxon>Neoptera</taxon>
        <taxon>Endopterygota</taxon>
        <taxon>Diptera</taxon>
        <taxon>Brachycera</taxon>
        <taxon>Tabanomorpha</taxon>
        <taxon>Tabanoidea</taxon>
        <taxon>Tabanidae</taxon>
        <taxon>Tabanus</taxon>
    </lineage>
</organism>
<accession>A0A0K8TTT0</accession>
<comment type="cofactor">
    <cofactor evidence="1 14">
        <name>heme</name>
        <dbReference type="ChEBI" id="CHEBI:30413"/>
    </cofactor>
</comment>
<evidence type="ECO:0000256" key="15">
    <source>
        <dbReference type="SAM" id="SignalP"/>
    </source>
</evidence>
<dbReference type="GO" id="GO:0016705">
    <property type="term" value="F:oxidoreductase activity, acting on paired donors, with incorporation or reduction of molecular oxygen"/>
    <property type="evidence" value="ECO:0007669"/>
    <property type="project" value="InterPro"/>
</dbReference>
<comment type="subcellular location">
    <subcellularLocation>
        <location evidence="4">Endoplasmic reticulum membrane</location>
        <topology evidence="4">Peripheral membrane protein</topology>
    </subcellularLocation>
    <subcellularLocation>
        <location evidence="3">Microsome membrane</location>
        <topology evidence="3">Peripheral membrane protein</topology>
    </subcellularLocation>
</comment>
<dbReference type="PRINTS" id="PR00465">
    <property type="entry name" value="EP450IV"/>
</dbReference>
<dbReference type="EMBL" id="GDAI01000050">
    <property type="protein sequence ID" value="JAI17553.1"/>
    <property type="molecule type" value="mRNA"/>
</dbReference>
<dbReference type="InterPro" id="IPR050476">
    <property type="entry name" value="Insect_CytP450_Detox"/>
</dbReference>
<proteinExistence type="evidence at transcript level"/>
<evidence type="ECO:0000256" key="10">
    <source>
        <dbReference type="ARBA" id="ARBA00023002"/>
    </source>
</evidence>
<evidence type="ECO:0000313" key="16">
    <source>
        <dbReference type="EMBL" id="JAI17553.1"/>
    </source>
</evidence>
<evidence type="ECO:0000256" key="11">
    <source>
        <dbReference type="ARBA" id="ARBA00023004"/>
    </source>
</evidence>
<dbReference type="Pfam" id="PF00067">
    <property type="entry name" value="p450"/>
    <property type="match status" value="1"/>
</dbReference>
<comment type="similarity">
    <text evidence="5">Belongs to the cytochrome P450 family.</text>
</comment>
<dbReference type="InterPro" id="IPR036396">
    <property type="entry name" value="Cyt_P450_sf"/>
</dbReference>
<name>A0A0K8TTT0_TABBR</name>
<feature type="non-terminal residue" evidence="16">
    <location>
        <position position="1"/>
    </location>
</feature>
<reference evidence="16" key="1">
    <citation type="journal article" date="2015" name="Insect Biochem. Mol. Biol.">
        <title>An insight into the sialome of the horse fly, Tabanus bromius.</title>
        <authorList>
            <person name="Ribeiro J.M."/>
            <person name="Kazimirova M."/>
            <person name="Takac P."/>
            <person name="Andersen J.F."/>
            <person name="Francischetti I.M."/>
        </authorList>
    </citation>
    <scope>NUCLEOTIDE SEQUENCE</scope>
</reference>
<evidence type="ECO:0000256" key="3">
    <source>
        <dbReference type="ARBA" id="ARBA00004174"/>
    </source>
</evidence>
<evidence type="ECO:0000256" key="13">
    <source>
        <dbReference type="ARBA" id="ARBA00023136"/>
    </source>
</evidence>
<keyword evidence="9" id="KW-0492">Microsome</keyword>
<keyword evidence="15" id="KW-0732">Signal</keyword>
<dbReference type="PANTHER" id="PTHR24292">
    <property type="entry name" value="CYTOCHROME P450"/>
    <property type="match status" value="1"/>
</dbReference>
<evidence type="ECO:0000256" key="5">
    <source>
        <dbReference type="ARBA" id="ARBA00010617"/>
    </source>
</evidence>
<keyword evidence="8" id="KW-0256">Endoplasmic reticulum</keyword>
<dbReference type="GO" id="GO:0004497">
    <property type="term" value="F:monooxygenase activity"/>
    <property type="evidence" value="ECO:0007669"/>
    <property type="project" value="UniProtKB-KW"/>
</dbReference>
<feature type="signal peptide" evidence="15">
    <location>
        <begin position="1"/>
        <end position="19"/>
    </location>
</feature>
<evidence type="ECO:0000256" key="12">
    <source>
        <dbReference type="ARBA" id="ARBA00023033"/>
    </source>
</evidence>
<keyword evidence="13" id="KW-0472">Membrane</keyword>
<evidence type="ECO:0000256" key="1">
    <source>
        <dbReference type="ARBA" id="ARBA00001971"/>
    </source>
</evidence>